<evidence type="ECO:0000256" key="5">
    <source>
        <dbReference type="SAM" id="MobiDB-lite"/>
    </source>
</evidence>
<reference evidence="7" key="1">
    <citation type="submission" date="2016-03" db="EMBL/GenBank/DDBJ databases">
        <authorList>
            <person name="Devillers Hugo."/>
        </authorList>
    </citation>
    <scope>NUCLEOTIDE SEQUENCE [LARGE SCALE GENOMIC DNA]</scope>
</reference>
<evidence type="ECO:0000256" key="3">
    <source>
        <dbReference type="ARBA" id="ARBA00022833"/>
    </source>
</evidence>
<evidence type="ECO:0000256" key="2">
    <source>
        <dbReference type="ARBA" id="ARBA00022723"/>
    </source>
</evidence>
<accession>A0A1G4KNK9</accession>
<dbReference type="InterPro" id="IPR007175">
    <property type="entry name" value="Rpr2/Snm1/Rpp21"/>
</dbReference>
<dbReference type="GO" id="GO:0005655">
    <property type="term" value="C:nucleolar ribonuclease P complex"/>
    <property type="evidence" value="ECO:0007669"/>
    <property type="project" value="TreeGrafter"/>
</dbReference>
<evidence type="ECO:0000256" key="1">
    <source>
        <dbReference type="ARBA" id="ARBA00022694"/>
    </source>
</evidence>
<dbReference type="GO" id="GO:0046872">
    <property type="term" value="F:metal ion binding"/>
    <property type="evidence" value="ECO:0007669"/>
    <property type="project" value="UniProtKB-KW"/>
</dbReference>
<keyword evidence="1" id="KW-0819">tRNA processing</keyword>
<dbReference type="Proteomes" id="UP000189911">
    <property type="component" value="Chromosome H"/>
</dbReference>
<feature type="compositionally biased region" description="Basic and acidic residues" evidence="5">
    <location>
        <begin position="1"/>
        <end position="12"/>
    </location>
</feature>
<gene>
    <name evidence="6" type="ORF">LANO_0H20054G</name>
</gene>
<keyword evidence="2" id="KW-0479">Metal-binding</keyword>
<dbReference type="AlphaFoldDB" id="A0A1G4KNK9"/>
<dbReference type="PANTHER" id="PTHR14742:SF0">
    <property type="entry name" value="RIBONUCLEASE P PROTEIN SUBUNIT P21"/>
    <property type="match status" value="1"/>
</dbReference>
<keyword evidence="3" id="KW-0862">Zinc</keyword>
<dbReference type="GO" id="GO:0008033">
    <property type="term" value="P:tRNA processing"/>
    <property type="evidence" value="ECO:0007669"/>
    <property type="project" value="UniProtKB-KW"/>
</dbReference>
<evidence type="ECO:0000256" key="4">
    <source>
        <dbReference type="ARBA" id="ARBA00038402"/>
    </source>
</evidence>
<dbReference type="Pfam" id="PF04032">
    <property type="entry name" value="Rpr2"/>
    <property type="match status" value="1"/>
</dbReference>
<organism evidence="6 7">
    <name type="scientific">Lachancea nothofagi CBS 11611</name>
    <dbReference type="NCBI Taxonomy" id="1266666"/>
    <lineage>
        <taxon>Eukaryota</taxon>
        <taxon>Fungi</taxon>
        <taxon>Dikarya</taxon>
        <taxon>Ascomycota</taxon>
        <taxon>Saccharomycotina</taxon>
        <taxon>Saccharomycetes</taxon>
        <taxon>Saccharomycetales</taxon>
        <taxon>Saccharomycetaceae</taxon>
        <taxon>Lachancea</taxon>
    </lineage>
</organism>
<keyword evidence="7" id="KW-1185">Reference proteome</keyword>
<dbReference type="OrthoDB" id="128536at2759"/>
<dbReference type="PANTHER" id="PTHR14742">
    <property type="entry name" value="RIBONUCLEASE P SUBUNIT P21"/>
    <property type="match status" value="1"/>
</dbReference>
<evidence type="ECO:0000313" key="7">
    <source>
        <dbReference type="Proteomes" id="UP000189911"/>
    </source>
</evidence>
<sequence>MAGRSGKKESKQNAKQGKGSKINDKGVLLVPPPKSIPNKDHMQRLNYLFQLSTFHTMVGAQDKSQALSRMYMKNLDLIQKKTKTALTPGMKRQICKECHRVQIPWRTVTSFIANESKKKTTQNQVLVLTCQCGSSKRFPFGRNREYRTHVEKDNLVYMQK</sequence>
<dbReference type="EMBL" id="LT598447">
    <property type="protein sequence ID" value="SCV06007.1"/>
    <property type="molecule type" value="Genomic_DNA"/>
</dbReference>
<proteinExistence type="inferred from homology"/>
<evidence type="ECO:0000313" key="6">
    <source>
        <dbReference type="EMBL" id="SCV06007.1"/>
    </source>
</evidence>
<name>A0A1G4KNK9_9SACH</name>
<protein>
    <submittedName>
        <fullName evidence="6">LANO_0H20054g1_1</fullName>
    </submittedName>
</protein>
<comment type="similarity">
    <text evidence="4">Belongs to the eukaryotic/archaeal RNase P protein component 4 family.</text>
</comment>
<dbReference type="Gene3D" id="6.20.50.20">
    <property type="match status" value="1"/>
</dbReference>
<feature type="region of interest" description="Disordered" evidence="5">
    <location>
        <begin position="1"/>
        <end position="36"/>
    </location>
</feature>